<evidence type="ECO:0000256" key="2">
    <source>
        <dbReference type="ARBA" id="ARBA00007025"/>
    </source>
</evidence>
<keyword evidence="10" id="KW-0238">DNA-binding</keyword>
<evidence type="ECO:0000256" key="9">
    <source>
        <dbReference type="ARBA" id="ARBA00023015"/>
    </source>
</evidence>
<dbReference type="SMART" id="SM00487">
    <property type="entry name" value="DEXDc"/>
    <property type="match status" value="1"/>
</dbReference>
<evidence type="ECO:0000256" key="3">
    <source>
        <dbReference type="ARBA" id="ARBA00022472"/>
    </source>
</evidence>
<evidence type="ECO:0000256" key="8">
    <source>
        <dbReference type="ARBA" id="ARBA00022840"/>
    </source>
</evidence>
<evidence type="ECO:0000256" key="13">
    <source>
        <dbReference type="ARBA" id="ARBA00070113"/>
    </source>
</evidence>
<evidence type="ECO:0000256" key="10">
    <source>
        <dbReference type="ARBA" id="ARBA00023125"/>
    </source>
</evidence>
<keyword evidence="3" id="KW-0806">Transcription termination</keyword>
<dbReference type="CDD" id="cd18793">
    <property type="entry name" value="SF2_C_SNF"/>
    <property type="match status" value="1"/>
</dbReference>
<dbReference type="SUPFAM" id="SSF52540">
    <property type="entry name" value="P-loop containing nucleoside triphosphate hydrolases"/>
    <property type="match status" value="2"/>
</dbReference>
<keyword evidence="16" id="KW-0175">Coiled coil</keyword>
<dbReference type="GO" id="GO:0016887">
    <property type="term" value="F:ATP hydrolysis activity"/>
    <property type="evidence" value="ECO:0007669"/>
    <property type="project" value="EnsemblMetazoa"/>
</dbReference>
<keyword evidence="12" id="KW-0539">Nucleus</keyword>
<dbReference type="FunFam" id="3.40.50.10810:FF:000043">
    <property type="entry name" value="Transcription termination factor 2"/>
    <property type="match status" value="1"/>
</dbReference>
<feature type="region of interest" description="Disordered" evidence="17">
    <location>
        <begin position="224"/>
        <end position="246"/>
    </location>
</feature>
<dbReference type="PANTHER" id="PTHR45626:SF50">
    <property type="entry name" value="TRANSCRIPTION TERMINATION FACTOR 2"/>
    <property type="match status" value="1"/>
</dbReference>
<dbReference type="InterPro" id="IPR049730">
    <property type="entry name" value="SNF2/RAD54-like_C"/>
</dbReference>
<dbReference type="InterPro" id="IPR027417">
    <property type="entry name" value="P-loop_NTPase"/>
</dbReference>
<dbReference type="GO" id="GO:0006353">
    <property type="term" value="P:DNA-templated transcription termination"/>
    <property type="evidence" value="ECO:0007669"/>
    <property type="project" value="UniProtKB-KW"/>
</dbReference>
<dbReference type="PANTHER" id="PTHR45626">
    <property type="entry name" value="TRANSCRIPTION TERMINATION FACTOR 2-RELATED"/>
    <property type="match status" value="1"/>
</dbReference>
<evidence type="ECO:0000256" key="5">
    <source>
        <dbReference type="ARBA" id="ARBA00022741"/>
    </source>
</evidence>
<dbReference type="InterPro" id="IPR050628">
    <property type="entry name" value="SNF2_RAD54_helicase_TF"/>
</dbReference>
<name>B3NYT5_DROER</name>
<evidence type="ECO:0000256" key="17">
    <source>
        <dbReference type="SAM" id="MobiDB-lite"/>
    </source>
</evidence>
<keyword evidence="9" id="KW-0805">Transcription regulation</keyword>
<feature type="region of interest" description="Disordered" evidence="17">
    <location>
        <begin position="479"/>
        <end position="515"/>
    </location>
</feature>
<keyword evidence="21" id="KW-1185">Reference proteome</keyword>
<keyword evidence="6" id="KW-0378">Hydrolase</keyword>
<evidence type="ECO:0000313" key="20">
    <source>
        <dbReference type="EMBL" id="EDV48198.1"/>
    </source>
</evidence>
<dbReference type="InterPro" id="IPR014001">
    <property type="entry name" value="Helicase_ATP-bd"/>
</dbReference>
<keyword evidence="8" id="KW-0067">ATP-binding</keyword>
<dbReference type="PhylomeDB" id="B3NYT5"/>
<reference evidence="20 21" key="1">
    <citation type="journal article" date="2007" name="Nature">
        <title>Evolution of genes and genomes on the Drosophila phylogeny.</title>
        <authorList>
            <consortium name="Drosophila 12 Genomes Consortium"/>
            <person name="Clark A.G."/>
            <person name="Eisen M.B."/>
            <person name="Smith D.R."/>
            <person name="Bergman C.M."/>
            <person name="Oliver B."/>
            <person name="Markow T.A."/>
            <person name="Kaufman T.C."/>
            <person name="Kellis M."/>
            <person name="Gelbart W."/>
            <person name="Iyer V.N."/>
            <person name="Pollard D.A."/>
            <person name="Sackton T.B."/>
            <person name="Larracuente A.M."/>
            <person name="Singh N.D."/>
            <person name="Abad J.P."/>
            <person name="Abt D.N."/>
            <person name="Adryan B."/>
            <person name="Aguade M."/>
            <person name="Akashi H."/>
            <person name="Anderson W.W."/>
            <person name="Aquadro C.F."/>
            <person name="Ardell D.H."/>
            <person name="Arguello R."/>
            <person name="Artieri C.G."/>
            <person name="Barbash D.A."/>
            <person name="Barker D."/>
            <person name="Barsanti P."/>
            <person name="Batterham P."/>
            <person name="Batzoglou S."/>
            <person name="Begun D."/>
            <person name="Bhutkar A."/>
            <person name="Blanco E."/>
            <person name="Bosak S.A."/>
            <person name="Bradley R.K."/>
            <person name="Brand A.D."/>
            <person name="Brent M.R."/>
            <person name="Brooks A.N."/>
            <person name="Brown R.H."/>
            <person name="Butlin R.K."/>
            <person name="Caggese C."/>
            <person name="Calvi B.R."/>
            <person name="Bernardo de Carvalho A."/>
            <person name="Caspi A."/>
            <person name="Castrezana S."/>
            <person name="Celniker S.E."/>
            <person name="Chang J.L."/>
            <person name="Chapple C."/>
            <person name="Chatterji S."/>
            <person name="Chinwalla A."/>
            <person name="Civetta A."/>
            <person name="Clifton S.W."/>
            <person name="Comeron J.M."/>
            <person name="Costello J.C."/>
            <person name="Coyne J.A."/>
            <person name="Daub J."/>
            <person name="David R.G."/>
            <person name="Delcher A.L."/>
            <person name="Delehaunty K."/>
            <person name="Do C.B."/>
            <person name="Ebling H."/>
            <person name="Edwards K."/>
            <person name="Eickbush T."/>
            <person name="Evans J.D."/>
            <person name="Filipski A."/>
            <person name="Findeiss S."/>
            <person name="Freyhult E."/>
            <person name="Fulton L."/>
            <person name="Fulton R."/>
            <person name="Garcia A.C."/>
            <person name="Gardiner A."/>
            <person name="Garfield D.A."/>
            <person name="Garvin B.E."/>
            <person name="Gibson G."/>
            <person name="Gilbert D."/>
            <person name="Gnerre S."/>
            <person name="Godfrey J."/>
            <person name="Good R."/>
            <person name="Gotea V."/>
            <person name="Gravely B."/>
            <person name="Greenberg A.J."/>
            <person name="Griffiths-Jones S."/>
            <person name="Gross S."/>
            <person name="Guigo R."/>
            <person name="Gustafson E.A."/>
            <person name="Haerty W."/>
            <person name="Hahn M.W."/>
            <person name="Halligan D.L."/>
            <person name="Halpern A.L."/>
            <person name="Halter G.M."/>
            <person name="Han M.V."/>
            <person name="Heger A."/>
            <person name="Hillier L."/>
            <person name="Hinrichs A.S."/>
            <person name="Holmes I."/>
            <person name="Hoskins R.A."/>
            <person name="Hubisz M.J."/>
            <person name="Hultmark D."/>
            <person name="Huntley M.A."/>
            <person name="Jaffe D.B."/>
            <person name="Jagadeeshan S."/>
            <person name="Jeck W.R."/>
            <person name="Johnson J."/>
            <person name="Jones C.D."/>
            <person name="Jordan W.C."/>
            <person name="Karpen G.H."/>
            <person name="Kataoka E."/>
            <person name="Keightley P.D."/>
            <person name="Kheradpour P."/>
            <person name="Kirkness E.F."/>
            <person name="Koerich L.B."/>
            <person name="Kristiansen K."/>
            <person name="Kudrna D."/>
            <person name="Kulathinal R.J."/>
            <person name="Kumar S."/>
            <person name="Kwok R."/>
            <person name="Lander E."/>
            <person name="Langley C.H."/>
            <person name="Lapoint R."/>
            <person name="Lazzaro B.P."/>
            <person name="Lee S.J."/>
            <person name="Levesque L."/>
            <person name="Li R."/>
            <person name="Lin C.F."/>
            <person name="Lin M.F."/>
            <person name="Lindblad-Toh K."/>
            <person name="Llopart A."/>
            <person name="Long M."/>
            <person name="Low L."/>
            <person name="Lozovsky E."/>
            <person name="Lu J."/>
            <person name="Luo M."/>
            <person name="Machado C.A."/>
            <person name="Makalowski W."/>
            <person name="Marzo M."/>
            <person name="Matsuda M."/>
            <person name="Matzkin L."/>
            <person name="McAllister B."/>
            <person name="McBride C.S."/>
            <person name="McKernan B."/>
            <person name="McKernan K."/>
            <person name="Mendez-Lago M."/>
            <person name="Minx P."/>
            <person name="Mollenhauer M.U."/>
            <person name="Montooth K."/>
            <person name="Mount S.M."/>
            <person name="Mu X."/>
            <person name="Myers E."/>
            <person name="Negre B."/>
            <person name="Newfeld S."/>
            <person name="Nielsen R."/>
            <person name="Noor M.A."/>
            <person name="O'Grady P."/>
            <person name="Pachter L."/>
            <person name="Papaceit M."/>
            <person name="Parisi M.J."/>
            <person name="Parisi M."/>
            <person name="Parts L."/>
            <person name="Pedersen J.S."/>
            <person name="Pesole G."/>
            <person name="Phillippy A.M."/>
            <person name="Ponting C.P."/>
            <person name="Pop M."/>
            <person name="Porcelli D."/>
            <person name="Powell J.R."/>
            <person name="Prohaska S."/>
            <person name="Pruitt K."/>
            <person name="Puig M."/>
            <person name="Quesneville H."/>
            <person name="Ram K.R."/>
            <person name="Rand D."/>
            <person name="Rasmussen M.D."/>
            <person name="Reed L.K."/>
            <person name="Reenan R."/>
            <person name="Reily A."/>
            <person name="Remington K.A."/>
            <person name="Rieger T.T."/>
            <person name="Ritchie M.G."/>
            <person name="Robin C."/>
            <person name="Rogers Y.H."/>
            <person name="Rohde C."/>
            <person name="Rozas J."/>
            <person name="Rubenfield M.J."/>
            <person name="Ruiz A."/>
            <person name="Russo S."/>
            <person name="Salzberg S.L."/>
            <person name="Sanchez-Gracia A."/>
            <person name="Saranga D.J."/>
            <person name="Sato H."/>
            <person name="Schaeffer S.W."/>
            <person name="Schatz M.C."/>
            <person name="Schlenke T."/>
            <person name="Schwartz R."/>
            <person name="Segarra C."/>
            <person name="Singh R.S."/>
            <person name="Sirot L."/>
            <person name="Sirota M."/>
            <person name="Sisneros N.B."/>
            <person name="Smith C.D."/>
            <person name="Smith T.F."/>
            <person name="Spieth J."/>
            <person name="Stage D.E."/>
            <person name="Stark A."/>
            <person name="Stephan W."/>
            <person name="Strausberg R.L."/>
            <person name="Strempel S."/>
            <person name="Sturgill D."/>
            <person name="Sutton G."/>
            <person name="Sutton G.G."/>
            <person name="Tao W."/>
            <person name="Teichmann S."/>
            <person name="Tobari Y.N."/>
            <person name="Tomimura Y."/>
            <person name="Tsolas J.M."/>
            <person name="Valente V.L."/>
            <person name="Venter E."/>
            <person name="Venter J.C."/>
            <person name="Vicario S."/>
            <person name="Vieira F.G."/>
            <person name="Vilella A.J."/>
            <person name="Villasante A."/>
            <person name="Walenz B."/>
            <person name="Wang J."/>
            <person name="Wasserman M."/>
            <person name="Watts T."/>
            <person name="Wilson D."/>
            <person name="Wilson R.K."/>
            <person name="Wing R.A."/>
            <person name="Wolfner M.F."/>
            <person name="Wong A."/>
            <person name="Wong G.K."/>
            <person name="Wu C.I."/>
            <person name="Wu G."/>
            <person name="Yamamoto D."/>
            <person name="Yang H.P."/>
            <person name="Yang S.P."/>
            <person name="Yorke J.A."/>
            <person name="Yoshida K."/>
            <person name="Zdobnov E."/>
            <person name="Zhang P."/>
            <person name="Zhang Y."/>
            <person name="Zimin A.V."/>
            <person name="Baldwin J."/>
            <person name="Abdouelleil A."/>
            <person name="Abdulkadir J."/>
            <person name="Abebe A."/>
            <person name="Abera B."/>
            <person name="Abreu J."/>
            <person name="Acer S.C."/>
            <person name="Aftuck L."/>
            <person name="Alexander A."/>
            <person name="An P."/>
            <person name="Anderson E."/>
            <person name="Anderson S."/>
            <person name="Arachi H."/>
            <person name="Azer M."/>
            <person name="Bachantsang P."/>
            <person name="Barry A."/>
            <person name="Bayul T."/>
            <person name="Berlin A."/>
            <person name="Bessette D."/>
            <person name="Bloom T."/>
            <person name="Blye J."/>
            <person name="Boguslavskiy L."/>
            <person name="Bonnet C."/>
            <person name="Boukhgalter B."/>
            <person name="Bourzgui I."/>
            <person name="Brown A."/>
            <person name="Cahill P."/>
            <person name="Channer S."/>
            <person name="Cheshatsang Y."/>
            <person name="Chuda L."/>
            <person name="Citroen M."/>
            <person name="Collymore A."/>
            <person name="Cooke P."/>
            <person name="Costello M."/>
            <person name="D'Aco K."/>
            <person name="Daza R."/>
            <person name="De Haan G."/>
            <person name="DeGray S."/>
            <person name="DeMaso C."/>
            <person name="Dhargay N."/>
            <person name="Dooley K."/>
            <person name="Dooley E."/>
            <person name="Doricent M."/>
            <person name="Dorje P."/>
            <person name="Dorjee K."/>
            <person name="Dupes A."/>
            <person name="Elong R."/>
            <person name="Falk J."/>
            <person name="Farina A."/>
            <person name="Faro S."/>
            <person name="Ferguson D."/>
            <person name="Fisher S."/>
            <person name="Foley C.D."/>
            <person name="Franke A."/>
            <person name="Friedrich D."/>
            <person name="Gadbois L."/>
            <person name="Gearin G."/>
            <person name="Gearin C.R."/>
            <person name="Giannoukos G."/>
            <person name="Goode T."/>
            <person name="Graham J."/>
            <person name="Grandbois E."/>
            <person name="Grewal S."/>
            <person name="Gyaltsen K."/>
            <person name="Hafez N."/>
            <person name="Hagos B."/>
            <person name="Hall J."/>
            <person name="Henson C."/>
            <person name="Hollinger A."/>
            <person name="Honan T."/>
            <person name="Huard M.D."/>
            <person name="Hughes L."/>
            <person name="Hurhula B."/>
            <person name="Husby M.E."/>
            <person name="Kamat A."/>
            <person name="Kanga B."/>
            <person name="Kashin S."/>
            <person name="Khazanovich D."/>
            <person name="Kisner P."/>
            <person name="Lance K."/>
            <person name="Lara M."/>
            <person name="Lee W."/>
            <person name="Lennon N."/>
            <person name="Letendre F."/>
            <person name="LeVine R."/>
            <person name="Lipovsky A."/>
            <person name="Liu X."/>
            <person name="Liu J."/>
            <person name="Liu S."/>
            <person name="Lokyitsang T."/>
            <person name="Lokyitsang Y."/>
            <person name="Lubonja R."/>
            <person name="Lui A."/>
            <person name="MacDonald P."/>
            <person name="Magnisalis V."/>
            <person name="Maru K."/>
            <person name="Matthews C."/>
            <person name="McCusker W."/>
            <person name="McDonough S."/>
            <person name="Mehta T."/>
            <person name="Meldrim J."/>
            <person name="Meneus L."/>
            <person name="Mihai O."/>
            <person name="Mihalev A."/>
            <person name="Mihova T."/>
            <person name="Mittelman R."/>
            <person name="Mlenga V."/>
            <person name="Montmayeur A."/>
            <person name="Mulrain L."/>
            <person name="Navidi A."/>
            <person name="Naylor J."/>
            <person name="Negash T."/>
            <person name="Nguyen T."/>
            <person name="Nguyen N."/>
            <person name="Nicol R."/>
            <person name="Norbu C."/>
            <person name="Norbu N."/>
            <person name="Novod N."/>
            <person name="O'Neill B."/>
            <person name="Osman S."/>
            <person name="Markiewicz E."/>
            <person name="Oyono O.L."/>
            <person name="Patti C."/>
            <person name="Phunkhang P."/>
            <person name="Pierre F."/>
            <person name="Priest M."/>
            <person name="Raghuraman S."/>
            <person name="Rege F."/>
            <person name="Reyes R."/>
            <person name="Rise C."/>
            <person name="Rogov P."/>
            <person name="Ross K."/>
            <person name="Ryan E."/>
            <person name="Settipalli S."/>
            <person name="Shea T."/>
            <person name="Sherpa N."/>
            <person name="Shi L."/>
            <person name="Shih D."/>
            <person name="Sparrow T."/>
            <person name="Spaulding J."/>
            <person name="Stalker J."/>
            <person name="Stange-Thomann N."/>
            <person name="Stavropoulos S."/>
            <person name="Stone C."/>
            <person name="Strader C."/>
            <person name="Tesfaye S."/>
            <person name="Thomson T."/>
            <person name="Thoulutsang Y."/>
            <person name="Thoulutsang D."/>
            <person name="Topham K."/>
            <person name="Topping I."/>
            <person name="Tsamla T."/>
            <person name="Vassiliev H."/>
            <person name="Vo A."/>
            <person name="Wangchuk T."/>
            <person name="Wangdi T."/>
            <person name="Weiand M."/>
            <person name="Wilkinson J."/>
            <person name="Wilson A."/>
            <person name="Yadav S."/>
            <person name="Young G."/>
            <person name="Yu Q."/>
            <person name="Zembek L."/>
            <person name="Zhong D."/>
            <person name="Zimmer A."/>
            <person name="Zwirko Z."/>
            <person name="Jaffe D.B."/>
            <person name="Alvarez P."/>
            <person name="Brockman W."/>
            <person name="Butler J."/>
            <person name="Chin C."/>
            <person name="Gnerre S."/>
            <person name="Grabherr M."/>
            <person name="Kleber M."/>
            <person name="Mauceli E."/>
            <person name="MacCallum I."/>
        </authorList>
    </citation>
    <scope>NUCLEOTIDE SEQUENCE [LARGE SCALE GENOMIC DNA]</scope>
    <source>
        <strain evidence="20 21">TSC#14021-0224.01</strain>
    </source>
</reference>
<gene>
    <name evidence="20" type="primary">Dere\GG14296</name>
    <name evidence="20" type="ORF">Dere_GG14296</name>
</gene>
<dbReference type="eggNOG" id="KOG4439">
    <property type="taxonomic scope" value="Eukaryota"/>
</dbReference>
<evidence type="ECO:0000256" key="6">
    <source>
        <dbReference type="ARBA" id="ARBA00022801"/>
    </source>
</evidence>
<dbReference type="Pfam" id="PF00271">
    <property type="entry name" value="Helicase_C"/>
    <property type="match status" value="1"/>
</dbReference>
<dbReference type="Proteomes" id="UP000008711">
    <property type="component" value="Unassembled WGS sequence"/>
</dbReference>
<organism evidence="20 21">
    <name type="scientific">Drosophila erecta</name>
    <name type="common">Fruit fly</name>
    <dbReference type="NCBI Taxonomy" id="7220"/>
    <lineage>
        <taxon>Eukaryota</taxon>
        <taxon>Metazoa</taxon>
        <taxon>Ecdysozoa</taxon>
        <taxon>Arthropoda</taxon>
        <taxon>Hexapoda</taxon>
        <taxon>Insecta</taxon>
        <taxon>Pterygota</taxon>
        <taxon>Neoptera</taxon>
        <taxon>Endopterygota</taxon>
        <taxon>Diptera</taxon>
        <taxon>Brachycera</taxon>
        <taxon>Muscomorpha</taxon>
        <taxon>Ephydroidea</taxon>
        <taxon>Drosophilidae</taxon>
        <taxon>Drosophila</taxon>
        <taxon>Sophophora</taxon>
    </lineage>
</organism>
<dbReference type="GO" id="GO:0006281">
    <property type="term" value="P:DNA repair"/>
    <property type="evidence" value="ECO:0007669"/>
    <property type="project" value="TreeGrafter"/>
</dbReference>
<dbReference type="Gene3D" id="3.40.50.10810">
    <property type="entry name" value="Tandem AAA-ATPase domain"/>
    <property type="match status" value="1"/>
</dbReference>
<dbReference type="GO" id="GO:0034454">
    <property type="term" value="P:microtubule anchoring at centrosome"/>
    <property type="evidence" value="ECO:0007669"/>
    <property type="project" value="EnsemblMetazoa"/>
</dbReference>
<dbReference type="GO" id="GO:0007143">
    <property type="term" value="P:female meiotic nuclear division"/>
    <property type="evidence" value="ECO:0007669"/>
    <property type="project" value="EnsemblMetazoa"/>
</dbReference>
<dbReference type="InterPro" id="IPR038718">
    <property type="entry name" value="SNF2-like_sf"/>
</dbReference>
<proteinExistence type="inferred from homology"/>
<feature type="compositionally biased region" description="Basic residues" evidence="17">
    <location>
        <begin position="499"/>
        <end position="515"/>
    </location>
</feature>
<dbReference type="SMART" id="SM00490">
    <property type="entry name" value="HELICc"/>
    <property type="match status" value="1"/>
</dbReference>
<evidence type="ECO:0000256" key="14">
    <source>
        <dbReference type="ARBA" id="ARBA00079067"/>
    </source>
</evidence>
<dbReference type="CDD" id="cd18072">
    <property type="entry name" value="DEXHc_TTF2"/>
    <property type="match status" value="1"/>
</dbReference>
<keyword evidence="7" id="KW-0347">Helicase</keyword>
<feature type="domain" description="Helicase ATP-binding" evidence="18">
    <location>
        <begin position="445"/>
        <end position="645"/>
    </location>
</feature>
<keyword evidence="5" id="KW-0547">Nucleotide-binding</keyword>
<keyword evidence="4" id="KW-0597">Phosphoprotein</keyword>
<evidence type="ECO:0000256" key="12">
    <source>
        <dbReference type="ARBA" id="ARBA00023242"/>
    </source>
</evidence>
<comment type="subcellular location">
    <subcellularLocation>
        <location evidence="1">Nucleus</location>
    </subcellularLocation>
</comment>
<sequence>MSSESEPYYSEEAEDSVLNNSTLGRSRKSSRRSKSSRPSSAGVVIDETKSDEEFQTSESAQSEESGESENSQNSQDSDNSEDDSVRPPARSTRMKRLGISSDSEDEDDELEQRALSPSTRMSITGVRPQDLSDDDSEIDYSDGEQEAPLEAATAETVVPRYTTQFADNIQNALHSTLGAADSEILDDSSGSDVLILSNKETPIEILSSTDDDVSTNKENMTGPPFVRASKSFSPRSSAGAPVVKTSKKLSQPTIHAVLKQNTSPAAPRRSQIKSEDQKVVSQVFYDEEMRKLAEKRVQLSDAEKLFEKVAHKLPDKGTQIRKRIDTLRHELEVAAQSANRLKVEPSKVPAVKVVKSIFNPPRAPSIDTPDWDELSEAVNEIKPVYTGAQGMATFNNQKALTLESLKDLHVSLKDLPGPEVLAEDPTGLKVSLMNHQKHALAWMAWRERKLPRGGILADDMGLGKTLTMISSVLSCKNRQEITGGKDESSDSDSEDDKNKKRKSIAGWKSKGRKDTHRGGTLVVCPASLLRQWESEVESKVSRNKLTVCVHHGNNRETKGKHLRTYDIVVTTYQIVAREHKSLSAVFGVKWRRIILDEAHVVRNHKSQSSLAVCDLRGKYRWALTGTPIQNKELDVYALLKFLRCSPFDDLNTWKKWIDNKSAGGQNRLNLLMKSLMLRRTKAQLQSDGKLNSLPNKELRLIEISLEKEEMNVYQTVMTYSRTLFAQFLHQRAEKETDMNYISDANKPTYNQIKDPNGAYYKMHEKFAKMAGSKREVKSHDILVLLLRLRQICCHPGLIDAMLDGEDTQSMEDHSSDSDTPEIDLLAQLNKLAITDTSTGSQHSVANAGDDGPPLLPDEARIAKASKNLLKRSNPVFNIHRPSSKINMVMQILKTSILKSSDDKAIVVSQWTSVLDILREHLSKDGVPTLSLNGSIPVKNRQDIVNQFNERNNQKRVLLLSLTAGGVGLNLIGANHLLLLDLHWNPQLEAQAQDRIYRVGQKKNVIIYKFMCVDTVEQRIKALQDKKLDLADGVLTGAKRIESVVDEDEDVDVDVDLEEELSKWGSREAKCQGEIRAA</sequence>
<feature type="compositionally biased region" description="Basic residues" evidence="17">
    <location>
        <begin position="25"/>
        <end position="35"/>
    </location>
</feature>
<dbReference type="KEGG" id="der:6553434"/>
<dbReference type="GO" id="GO:0003677">
    <property type="term" value="F:DNA binding"/>
    <property type="evidence" value="ECO:0007669"/>
    <property type="project" value="UniProtKB-KW"/>
</dbReference>
<dbReference type="GO" id="GO:0008094">
    <property type="term" value="F:ATP-dependent activity, acting on DNA"/>
    <property type="evidence" value="ECO:0007669"/>
    <property type="project" value="EnsemblMetazoa"/>
</dbReference>
<evidence type="ECO:0000256" key="11">
    <source>
        <dbReference type="ARBA" id="ARBA00023163"/>
    </source>
</evidence>
<evidence type="ECO:0000256" key="7">
    <source>
        <dbReference type="ARBA" id="ARBA00022806"/>
    </source>
</evidence>
<evidence type="ECO:0000313" key="21">
    <source>
        <dbReference type="Proteomes" id="UP000008711"/>
    </source>
</evidence>
<dbReference type="HOGENOM" id="CLU_000315_2_9_1"/>
<evidence type="ECO:0000259" key="19">
    <source>
        <dbReference type="PROSITE" id="PS51194"/>
    </source>
</evidence>
<dbReference type="InterPro" id="IPR000330">
    <property type="entry name" value="SNF2_N"/>
</dbReference>
<feature type="region of interest" description="Disordered" evidence="17">
    <location>
        <begin position="1"/>
        <end position="155"/>
    </location>
</feature>
<dbReference type="OrthoDB" id="423559at2759"/>
<dbReference type="GO" id="GO:0004386">
    <property type="term" value="F:helicase activity"/>
    <property type="evidence" value="ECO:0007669"/>
    <property type="project" value="UniProtKB-KW"/>
</dbReference>
<evidence type="ECO:0000256" key="4">
    <source>
        <dbReference type="ARBA" id="ARBA00022553"/>
    </source>
</evidence>
<dbReference type="EMBL" id="CH954181">
    <property type="protein sequence ID" value="EDV48198.1"/>
    <property type="molecule type" value="Genomic_DNA"/>
</dbReference>
<accession>B3NYT5</accession>
<keyword evidence="11" id="KW-0804">Transcription</keyword>
<feature type="domain" description="Helicase C-terminal" evidence="19">
    <location>
        <begin position="884"/>
        <end position="1051"/>
    </location>
</feature>
<dbReference type="InterPro" id="IPR001650">
    <property type="entry name" value="Helicase_C-like"/>
</dbReference>
<dbReference type="GO" id="GO:0007283">
    <property type="term" value="P:spermatogenesis"/>
    <property type="evidence" value="ECO:0007669"/>
    <property type="project" value="EnsemblMetazoa"/>
</dbReference>
<evidence type="ECO:0000256" key="1">
    <source>
        <dbReference type="ARBA" id="ARBA00004123"/>
    </source>
</evidence>
<dbReference type="OMA" id="NVYQKVM"/>
<dbReference type="PROSITE" id="PS51194">
    <property type="entry name" value="HELICASE_CTER"/>
    <property type="match status" value="1"/>
</dbReference>
<dbReference type="GO" id="GO:0005737">
    <property type="term" value="C:cytoplasm"/>
    <property type="evidence" value="ECO:0007669"/>
    <property type="project" value="EnsemblMetazoa"/>
</dbReference>
<feature type="compositionally biased region" description="Acidic residues" evidence="17">
    <location>
        <begin position="131"/>
        <end position="147"/>
    </location>
</feature>
<evidence type="ECO:0000259" key="18">
    <source>
        <dbReference type="PROSITE" id="PS51192"/>
    </source>
</evidence>
<dbReference type="AlphaFoldDB" id="B3NYT5"/>
<feature type="compositionally biased region" description="Low complexity" evidence="17">
    <location>
        <begin position="56"/>
        <end position="77"/>
    </location>
</feature>
<evidence type="ECO:0000256" key="15">
    <source>
        <dbReference type="ARBA" id="ARBA00082628"/>
    </source>
</evidence>
<dbReference type="Pfam" id="PF00176">
    <property type="entry name" value="SNF2-rel_dom"/>
    <property type="match status" value="1"/>
</dbReference>
<dbReference type="GO" id="GO:0005634">
    <property type="term" value="C:nucleus"/>
    <property type="evidence" value="ECO:0007669"/>
    <property type="project" value="UniProtKB-SubCell"/>
</dbReference>
<feature type="coiled-coil region" evidence="16">
    <location>
        <begin position="285"/>
        <end position="344"/>
    </location>
</feature>
<comment type="similarity">
    <text evidence="2">Belongs to the SNF2/RAD54 helicase family.</text>
</comment>
<dbReference type="Gene3D" id="3.40.50.300">
    <property type="entry name" value="P-loop containing nucleotide triphosphate hydrolases"/>
    <property type="match status" value="1"/>
</dbReference>
<protein>
    <recommendedName>
        <fullName evidence="13">Transcription termination factor 2</fullName>
    </recommendedName>
    <alternativeName>
        <fullName evidence="15">RNA polymerase II termination factor</fullName>
    </alternativeName>
    <alternativeName>
        <fullName evidence="14">Transcription release factor 2</fullName>
    </alternativeName>
</protein>
<reference evidence="20 21" key="2">
    <citation type="journal article" date="2008" name="Bioinformatics">
        <title>Assembly reconciliation.</title>
        <authorList>
            <person name="Zimin A.V."/>
            <person name="Smith D.R."/>
            <person name="Sutton G."/>
            <person name="Yorke J.A."/>
        </authorList>
    </citation>
    <scope>NUCLEOTIDE SEQUENCE [LARGE SCALE GENOMIC DNA]</scope>
    <source>
        <strain evidence="20 21">TSC#14021-0224.01</strain>
    </source>
</reference>
<dbReference type="PROSITE" id="PS51192">
    <property type="entry name" value="HELICASE_ATP_BIND_1"/>
    <property type="match status" value="1"/>
</dbReference>
<feature type="compositionally biased region" description="Basic and acidic residues" evidence="17">
    <location>
        <begin position="479"/>
        <end position="488"/>
    </location>
</feature>
<evidence type="ECO:0000256" key="16">
    <source>
        <dbReference type="SAM" id="Coils"/>
    </source>
</evidence>
<dbReference type="GO" id="GO:0005524">
    <property type="term" value="F:ATP binding"/>
    <property type="evidence" value="ECO:0007669"/>
    <property type="project" value="UniProtKB-KW"/>
</dbReference>